<feature type="transmembrane region" description="Helical" evidence="1">
    <location>
        <begin position="78"/>
        <end position="98"/>
    </location>
</feature>
<feature type="transmembrane region" description="Helical" evidence="1">
    <location>
        <begin position="42"/>
        <end position="66"/>
    </location>
</feature>
<keyword evidence="1" id="KW-1133">Transmembrane helix</keyword>
<dbReference type="EMBL" id="NPDY01000002">
    <property type="protein sequence ID" value="PJZ70644.1"/>
    <property type="molecule type" value="Genomic_DNA"/>
</dbReference>
<dbReference type="PANTHER" id="PTHR36844:SF1">
    <property type="entry name" value="PROTEASE PRSW"/>
    <property type="match status" value="1"/>
</dbReference>
<dbReference type="RefSeq" id="WP_100712651.1">
    <property type="nucleotide sequence ID" value="NZ_NPDY01000002.1"/>
</dbReference>
<keyword evidence="3" id="KW-0482">Metalloprotease</keyword>
<reference evidence="4 5" key="1">
    <citation type="submission" date="2017-07" db="EMBL/GenBank/DDBJ databases">
        <title>Leptospira spp. isolated from tropical soils.</title>
        <authorList>
            <person name="Thibeaux R."/>
            <person name="Iraola G."/>
            <person name="Ferres I."/>
            <person name="Bierque E."/>
            <person name="Girault D."/>
            <person name="Soupe-Gilbert M.-E."/>
            <person name="Picardeau M."/>
            <person name="Goarant C."/>
        </authorList>
    </citation>
    <scope>NUCLEOTIDE SEQUENCE [LARGE SCALE GENOMIC DNA]</scope>
    <source>
        <strain evidence="3 5">FH1-B-B1</strain>
        <strain evidence="2 4">FH1-B-C1</strain>
    </source>
</reference>
<keyword evidence="1" id="KW-0812">Transmembrane</keyword>
<evidence type="ECO:0000313" key="5">
    <source>
        <dbReference type="Proteomes" id="UP000231990"/>
    </source>
</evidence>
<feature type="transmembrane region" description="Helical" evidence="1">
    <location>
        <begin position="278"/>
        <end position="296"/>
    </location>
</feature>
<protein>
    <submittedName>
        <fullName evidence="3">PrsW family intramembrane metalloprotease</fullName>
    </submittedName>
</protein>
<feature type="transmembrane region" description="Helical" evidence="1">
    <location>
        <begin position="143"/>
        <end position="161"/>
    </location>
</feature>
<feature type="transmembrane region" description="Helical" evidence="1">
    <location>
        <begin position="12"/>
        <end position="30"/>
    </location>
</feature>
<keyword evidence="3" id="KW-0645">Protease</keyword>
<dbReference type="EMBL" id="NPDZ01000003">
    <property type="protein sequence ID" value="PJZ73855.1"/>
    <property type="molecule type" value="Genomic_DNA"/>
</dbReference>
<evidence type="ECO:0000313" key="3">
    <source>
        <dbReference type="EMBL" id="PJZ73855.1"/>
    </source>
</evidence>
<dbReference type="OrthoDB" id="337558at2"/>
<dbReference type="GO" id="GO:0008237">
    <property type="term" value="F:metallopeptidase activity"/>
    <property type="evidence" value="ECO:0007669"/>
    <property type="project" value="UniProtKB-KW"/>
</dbReference>
<dbReference type="InterPro" id="IPR026898">
    <property type="entry name" value="PrsW"/>
</dbReference>
<dbReference type="Proteomes" id="UP000231990">
    <property type="component" value="Unassembled WGS sequence"/>
</dbReference>
<feature type="transmembrane region" description="Helical" evidence="1">
    <location>
        <begin position="110"/>
        <end position="131"/>
    </location>
</feature>
<feature type="transmembrane region" description="Helical" evidence="1">
    <location>
        <begin position="308"/>
        <end position="330"/>
    </location>
</feature>
<keyword evidence="3" id="KW-0378">Hydrolase</keyword>
<accession>A0A2M9ZPC0</accession>
<dbReference type="Pfam" id="PF13367">
    <property type="entry name" value="PrsW-protease"/>
    <property type="match status" value="1"/>
</dbReference>
<organism evidence="3 5">
    <name type="scientific">Leptospira perolatii</name>
    <dbReference type="NCBI Taxonomy" id="2023191"/>
    <lineage>
        <taxon>Bacteria</taxon>
        <taxon>Pseudomonadati</taxon>
        <taxon>Spirochaetota</taxon>
        <taxon>Spirochaetia</taxon>
        <taxon>Leptospirales</taxon>
        <taxon>Leptospiraceae</taxon>
        <taxon>Leptospira</taxon>
    </lineage>
</organism>
<comment type="caution">
    <text evidence="3">The sequence shown here is derived from an EMBL/GenBank/DDBJ whole genome shotgun (WGS) entry which is preliminary data.</text>
</comment>
<evidence type="ECO:0000313" key="4">
    <source>
        <dbReference type="Proteomes" id="UP000231962"/>
    </source>
</evidence>
<proteinExistence type="predicted"/>
<gene>
    <name evidence="2" type="ORF">CH360_03670</name>
    <name evidence="3" type="ORF">CH373_06810</name>
</gene>
<dbReference type="AlphaFoldDB" id="A0A2M9ZPC0"/>
<feature type="transmembrane region" description="Helical" evidence="1">
    <location>
        <begin position="173"/>
        <end position="190"/>
    </location>
</feature>
<evidence type="ECO:0000256" key="1">
    <source>
        <dbReference type="SAM" id="Phobius"/>
    </source>
</evidence>
<keyword evidence="1" id="KW-0472">Membrane</keyword>
<dbReference type="GO" id="GO:0006508">
    <property type="term" value="P:proteolysis"/>
    <property type="evidence" value="ECO:0007669"/>
    <property type="project" value="UniProtKB-KW"/>
</dbReference>
<dbReference type="PANTHER" id="PTHR36844">
    <property type="entry name" value="PROTEASE PRSW"/>
    <property type="match status" value="1"/>
</dbReference>
<sequence length="456" mass="52433">MPFLSYASELWPILWKLFATVSAAVFYWDFYRRTYYSGHEPLVSITAFYSGMFATGIALIWEAAVFDLFPKLSPFSQAIFAGALPEEVSKVALALWYLRKVKPSASLADGLYFGLTLGASFGCIENVFYSFKLEFWPSLLRAGTSLPLHTFLGGILGFILLQNQQSRKSFLKNIETIFWFLGIVLLHGVYNRLLIGSGEGILFVPILLGVAFIILEVLMVQSQVTLPFEILQAGGLFIDDYKIIQKYSRYDSWMRSAQSKEKVRVVPAFRPLSPGRTLISILLFGIPIFCANFYFFTPELIPYYLENIDFLLFIALFMEYPAWLGILFLLRGILNPSFFRERILKIPLFLSVNLGKEEDAESTLAYSLSRRGFYSPVIREPELGIPLFVSFYVAGRTFQNILAIPVWKNFRPDDPQFESGALYRFPKVPFRLLLWRWSVRIRQQIRNSLTVFLRKE</sequence>
<keyword evidence="4" id="KW-1185">Reference proteome</keyword>
<feature type="transmembrane region" description="Helical" evidence="1">
    <location>
        <begin position="202"/>
        <end position="220"/>
    </location>
</feature>
<evidence type="ECO:0000313" key="2">
    <source>
        <dbReference type="EMBL" id="PJZ70644.1"/>
    </source>
</evidence>
<dbReference type="Proteomes" id="UP000231962">
    <property type="component" value="Unassembled WGS sequence"/>
</dbReference>
<name>A0A2M9ZPC0_9LEPT</name>